<reference evidence="1 2" key="1">
    <citation type="submission" date="2017-09" db="EMBL/GenBank/DDBJ databases">
        <authorList>
            <person name="Lee N."/>
            <person name="Cho B.-K."/>
        </authorList>
    </citation>
    <scope>NUCLEOTIDE SEQUENCE [LARGE SCALE GENOMIC DNA]</scope>
    <source>
        <strain evidence="1 2">ATCC 12769</strain>
    </source>
</reference>
<name>A0A5J6F9E8_9ACTN</name>
<dbReference type="EMBL" id="CP023702">
    <property type="protein sequence ID" value="QEU72613.1"/>
    <property type="molecule type" value="Genomic_DNA"/>
</dbReference>
<gene>
    <name evidence="1" type="ORF">CP967_11960</name>
</gene>
<keyword evidence="2" id="KW-1185">Reference proteome</keyword>
<evidence type="ECO:0000313" key="2">
    <source>
        <dbReference type="Proteomes" id="UP000326178"/>
    </source>
</evidence>
<dbReference type="KEGG" id="snk:CP967_11960"/>
<organism evidence="1 2">
    <name type="scientific">Streptomyces nitrosporeus</name>
    <dbReference type="NCBI Taxonomy" id="28894"/>
    <lineage>
        <taxon>Bacteria</taxon>
        <taxon>Bacillati</taxon>
        <taxon>Actinomycetota</taxon>
        <taxon>Actinomycetes</taxon>
        <taxon>Kitasatosporales</taxon>
        <taxon>Streptomycetaceae</taxon>
        <taxon>Streptomyces</taxon>
    </lineage>
</organism>
<protein>
    <submittedName>
        <fullName evidence="1">Uncharacterized protein</fullName>
    </submittedName>
</protein>
<evidence type="ECO:0000313" key="1">
    <source>
        <dbReference type="EMBL" id="QEU72613.1"/>
    </source>
</evidence>
<dbReference type="OrthoDB" id="3235632at2"/>
<dbReference type="Proteomes" id="UP000326178">
    <property type="component" value="Chromosome"/>
</dbReference>
<sequence length="118" mass="12320">MTASAGMRRKGVVLLLRESEGIAALLQDSLETATDEERPGMERALALVREAAAVPDAALRGRWARQRLAAVGHEGPADSVQAIRALRRAEPGLSLLAAVTCAREAAETEGSAKTSSTG</sequence>
<dbReference type="RefSeq" id="WP_150487960.1">
    <property type="nucleotide sequence ID" value="NZ_BMUV01000001.1"/>
</dbReference>
<accession>A0A5J6F9E8</accession>
<proteinExistence type="predicted"/>
<dbReference type="AlphaFoldDB" id="A0A5J6F9E8"/>